<reference evidence="1" key="1">
    <citation type="submission" date="2018-02" db="EMBL/GenBank/DDBJ databases">
        <title>Rhizophora mucronata_Transcriptome.</title>
        <authorList>
            <person name="Meera S.P."/>
            <person name="Sreeshan A."/>
            <person name="Augustine A."/>
        </authorList>
    </citation>
    <scope>NUCLEOTIDE SEQUENCE</scope>
    <source>
        <tissue evidence="1">Leaf</tissue>
    </source>
</reference>
<proteinExistence type="predicted"/>
<dbReference type="AlphaFoldDB" id="A0A2P2KPE8"/>
<organism evidence="1">
    <name type="scientific">Rhizophora mucronata</name>
    <name type="common">Asiatic mangrove</name>
    <dbReference type="NCBI Taxonomy" id="61149"/>
    <lineage>
        <taxon>Eukaryota</taxon>
        <taxon>Viridiplantae</taxon>
        <taxon>Streptophyta</taxon>
        <taxon>Embryophyta</taxon>
        <taxon>Tracheophyta</taxon>
        <taxon>Spermatophyta</taxon>
        <taxon>Magnoliopsida</taxon>
        <taxon>eudicotyledons</taxon>
        <taxon>Gunneridae</taxon>
        <taxon>Pentapetalae</taxon>
        <taxon>rosids</taxon>
        <taxon>fabids</taxon>
        <taxon>Malpighiales</taxon>
        <taxon>Rhizophoraceae</taxon>
        <taxon>Rhizophora</taxon>
    </lineage>
</organism>
<evidence type="ECO:0000313" key="1">
    <source>
        <dbReference type="EMBL" id="MBX07588.1"/>
    </source>
</evidence>
<sequence length="22" mass="2778">MTFQLRRRWIRPASTVLTERFL</sequence>
<accession>A0A2P2KPE8</accession>
<dbReference type="EMBL" id="GGEC01027104">
    <property type="protein sequence ID" value="MBX07588.1"/>
    <property type="molecule type" value="Transcribed_RNA"/>
</dbReference>
<name>A0A2P2KPE8_RHIMU</name>
<protein>
    <submittedName>
        <fullName evidence="1">Uncharacterized protein</fullName>
    </submittedName>
</protein>